<keyword evidence="3" id="KW-1185">Reference proteome</keyword>
<proteinExistence type="predicted"/>
<name>A0A8K0GR81_9ROSA</name>
<evidence type="ECO:0000256" key="1">
    <source>
        <dbReference type="SAM" id="MobiDB-lite"/>
    </source>
</evidence>
<dbReference type="Proteomes" id="UP000796880">
    <property type="component" value="Unassembled WGS sequence"/>
</dbReference>
<sequence>MLNTLHSETMLKTSMEIMPKTSPKTTSKATREMTLEYNYVKPIVTLKPLQDKFDLMVEPLDIVDLNRLRQFKSKSSSTRNYL</sequence>
<evidence type="ECO:0000313" key="3">
    <source>
        <dbReference type="Proteomes" id="UP000796880"/>
    </source>
</evidence>
<organism evidence="2 3">
    <name type="scientific">Rhamnella rubrinervis</name>
    <dbReference type="NCBI Taxonomy" id="2594499"/>
    <lineage>
        <taxon>Eukaryota</taxon>
        <taxon>Viridiplantae</taxon>
        <taxon>Streptophyta</taxon>
        <taxon>Embryophyta</taxon>
        <taxon>Tracheophyta</taxon>
        <taxon>Spermatophyta</taxon>
        <taxon>Magnoliopsida</taxon>
        <taxon>eudicotyledons</taxon>
        <taxon>Gunneridae</taxon>
        <taxon>Pentapetalae</taxon>
        <taxon>rosids</taxon>
        <taxon>fabids</taxon>
        <taxon>Rosales</taxon>
        <taxon>Rhamnaceae</taxon>
        <taxon>rhamnoid group</taxon>
        <taxon>Rhamneae</taxon>
        <taxon>Rhamnella</taxon>
    </lineage>
</organism>
<gene>
    <name evidence="2" type="ORF">FNV43_RR21209</name>
</gene>
<feature type="compositionally biased region" description="Low complexity" evidence="1">
    <location>
        <begin position="19"/>
        <end position="28"/>
    </location>
</feature>
<comment type="caution">
    <text evidence="2">The sequence shown here is derived from an EMBL/GenBank/DDBJ whole genome shotgun (WGS) entry which is preliminary data.</text>
</comment>
<accession>A0A8K0GR81</accession>
<dbReference type="EMBL" id="VOIH02000009">
    <property type="protein sequence ID" value="KAF3438447.1"/>
    <property type="molecule type" value="Genomic_DNA"/>
</dbReference>
<protein>
    <submittedName>
        <fullName evidence="2">Uncharacterized protein</fullName>
    </submittedName>
</protein>
<feature type="region of interest" description="Disordered" evidence="1">
    <location>
        <begin position="1"/>
        <end position="29"/>
    </location>
</feature>
<feature type="compositionally biased region" description="Polar residues" evidence="1">
    <location>
        <begin position="1"/>
        <end position="12"/>
    </location>
</feature>
<dbReference type="AlphaFoldDB" id="A0A8K0GR81"/>
<evidence type="ECO:0000313" key="2">
    <source>
        <dbReference type="EMBL" id="KAF3438447.1"/>
    </source>
</evidence>
<reference evidence="2" key="1">
    <citation type="submission" date="2020-03" db="EMBL/GenBank/DDBJ databases">
        <title>A high-quality chromosome-level genome assembly of a woody plant with both climbing and erect habits, Rhamnella rubrinervis.</title>
        <authorList>
            <person name="Lu Z."/>
            <person name="Yang Y."/>
            <person name="Zhu X."/>
            <person name="Sun Y."/>
        </authorList>
    </citation>
    <scope>NUCLEOTIDE SEQUENCE</scope>
    <source>
        <strain evidence="2">BYM</strain>
        <tissue evidence="2">Leaf</tissue>
    </source>
</reference>